<comment type="caution">
    <text evidence="3">The sequence shown here is derived from an EMBL/GenBank/DDBJ whole genome shotgun (WGS) entry which is preliminary data.</text>
</comment>
<dbReference type="PIRSF" id="PIRSF017082">
    <property type="entry name" value="YflP"/>
    <property type="match status" value="1"/>
</dbReference>
<dbReference type="PROSITE" id="PS51257">
    <property type="entry name" value="PROKAR_LIPOPROTEIN"/>
    <property type="match status" value="1"/>
</dbReference>
<reference evidence="3 4" key="1">
    <citation type="submission" date="2020-07" db="EMBL/GenBank/DDBJ databases">
        <title>Genome of Haloechinothrix sp.</title>
        <authorList>
            <person name="Tang S.-K."/>
            <person name="Yang L."/>
            <person name="Zhu W.-Y."/>
        </authorList>
    </citation>
    <scope>NUCLEOTIDE SEQUENCE [LARGE SCALE GENOMIC DNA]</scope>
    <source>
        <strain evidence="3 4">YIM 98757</strain>
    </source>
</reference>
<organism evidence="3 4">
    <name type="scientific">Haloechinothrix aidingensis</name>
    <dbReference type="NCBI Taxonomy" id="2752311"/>
    <lineage>
        <taxon>Bacteria</taxon>
        <taxon>Bacillati</taxon>
        <taxon>Actinomycetota</taxon>
        <taxon>Actinomycetes</taxon>
        <taxon>Pseudonocardiales</taxon>
        <taxon>Pseudonocardiaceae</taxon>
        <taxon>Haloechinothrix</taxon>
    </lineage>
</organism>
<dbReference type="InterPro" id="IPR042100">
    <property type="entry name" value="Bug_dom1"/>
</dbReference>
<comment type="similarity">
    <text evidence="1">Belongs to the UPF0065 (bug) family.</text>
</comment>
<keyword evidence="2" id="KW-0732">Signal</keyword>
<dbReference type="Gene3D" id="3.40.190.10">
    <property type="entry name" value="Periplasmic binding protein-like II"/>
    <property type="match status" value="1"/>
</dbReference>
<dbReference type="SUPFAM" id="SSF53850">
    <property type="entry name" value="Periplasmic binding protein-like II"/>
    <property type="match status" value="1"/>
</dbReference>
<evidence type="ECO:0000256" key="2">
    <source>
        <dbReference type="SAM" id="SignalP"/>
    </source>
</evidence>
<evidence type="ECO:0000256" key="1">
    <source>
        <dbReference type="ARBA" id="ARBA00006987"/>
    </source>
</evidence>
<dbReference type="PANTHER" id="PTHR42928:SF3">
    <property type="entry name" value="UPF0065 PROTEIN YFLP"/>
    <property type="match status" value="1"/>
</dbReference>
<gene>
    <name evidence="3" type="ORF">H0B56_21435</name>
</gene>
<dbReference type="AlphaFoldDB" id="A0A838AFK2"/>
<accession>A0A838AFK2</accession>
<dbReference type="Gene3D" id="3.40.190.150">
    <property type="entry name" value="Bordetella uptake gene, domain 1"/>
    <property type="match status" value="1"/>
</dbReference>
<sequence length="324" mass="34271">MIRYARLCAVTASVLLLLTACTAAPGPGELRIIVPTPPGGGFDQTARTLAGALEETELAEDADVVNMPGDAGMAALSRVRYEEGDGALLLQMGLGLVATAHITGFTGELAELTPLARLIEESEAIVVPAGSEYENLPELADRLRRHPEEISAGGGSQPGGPDHLAVMLLAEELGVDPGNLDYEPYDGGGEILAALLSREVDFAAMGAGEHLRAVEAGELRVLAVTGPERVAGIDAPTLRELGMDLEFLNWRGVLAPPGLDEEDHEVLLEVLDELRRSPEWAAALDRYGWSEAYLAGPDYQEFLATEAERVGDVLDSLGPDTDGE</sequence>
<protein>
    <submittedName>
        <fullName evidence="3">Tripartite tricarboxylate transporter substrate binding protein</fullName>
    </submittedName>
</protein>
<dbReference type="RefSeq" id="WP_180894896.1">
    <property type="nucleotide sequence ID" value="NZ_JACCKD010000009.1"/>
</dbReference>
<feature type="signal peptide" evidence="2">
    <location>
        <begin position="1"/>
        <end position="23"/>
    </location>
</feature>
<dbReference type="CDD" id="cd07012">
    <property type="entry name" value="PBP2_Bug_TTT"/>
    <property type="match status" value="1"/>
</dbReference>
<name>A0A838AFK2_9PSEU</name>
<dbReference type="PANTHER" id="PTHR42928">
    <property type="entry name" value="TRICARBOXYLATE-BINDING PROTEIN"/>
    <property type="match status" value="1"/>
</dbReference>
<dbReference type="Pfam" id="PF03401">
    <property type="entry name" value="TctC"/>
    <property type="match status" value="1"/>
</dbReference>
<feature type="chain" id="PRO_5032773768" evidence="2">
    <location>
        <begin position="24"/>
        <end position="324"/>
    </location>
</feature>
<keyword evidence="4" id="KW-1185">Reference proteome</keyword>
<evidence type="ECO:0000313" key="4">
    <source>
        <dbReference type="Proteomes" id="UP000582974"/>
    </source>
</evidence>
<dbReference type="EMBL" id="JACCKD010000009">
    <property type="protein sequence ID" value="MBA0128116.1"/>
    <property type="molecule type" value="Genomic_DNA"/>
</dbReference>
<evidence type="ECO:0000313" key="3">
    <source>
        <dbReference type="EMBL" id="MBA0128116.1"/>
    </source>
</evidence>
<dbReference type="Proteomes" id="UP000582974">
    <property type="component" value="Unassembled WGS sequence"/>
</dbReference>
<proteinExistence type="inferred from homology"/>
<dbReference type="InterPro" id="IPR005064">
    <property type="entry name" value="BUG"/>
</dbReference>